<proteinExistence type="predicted"/>
<evidence type="ECO:0000313" key="2">
    <source>
        <dbReference type="EMBL" id="EPE08579.1"/>
    </source>
</evidence>
<dbReference type="PANTHER" id="PTHR46035:SF3">
    <property type="entry name" value="TRANSLOCATION PROTEIN SEC72"/>
    <property type="match status" value="1"/>
</dbReference>
<dbReference type="VEuPathDB" id="FungiDB:F503_04166"/>
<feature type="compositionally biased region" description="Basic and acidic residues" evidence="1">
    <location>
        <begin position="30"/>
        <end position="44"/>
    </location>
</feature>
<dbReference type="GO" id="GO:0051879">
    <property type="term" value="F:Hsp90 protein binding"/>
    <property type="evidence" value="ECO:0007669"/>
    <property type="project" value="TreeGrafter"/>
</dbReference>
<reference evidence="2 3" key="1">
    <citation type="journal article" date="2013" name="BMC Genomics">
        <title>The genome and transcriptome of the pine saprophyte Ophiostoma piceae, and a comparison with the bark beetle-associated pine pathogen Grosmannia clavigera.</title>
        <authorList>
            <person name="Haridas S."/>
            <person name="Wang Y."/>
            <person name="Lim L."/>
            <person name="Massoumi Alamouti S."/>
            <person name="Jackman S."/>
            <person name="Docking R."/>
            <person name="Robertson G."/>
            <person name="Birol I."/>
            <person name="Bohlmann J."/>
            <person name="Breuil C."/>
        </authorList>
    </citation>
    <scope>NUCLEOTIDE SEQUENCE [LARGE SCALE GENOMIC DNA]</scope>
    <source>
        <strain evidence="2 3">UAMH 11346</strain>
    </source>
</reference>
<dbReference type="Proteomes" id="UP000016923">
    <property type="component" value="Unassembled WGS sequence"/>
</dbReference>
<dbReference type="HOGENOM" id="CLU_090376_2_0_1"/>
<feature type="compositionally biased region" description="Low complexity" evidence="1">
    <location>
        <begin position="19"/>
        <end position="29"/>
    </location>
</feature>
<dbReference type="PANTHER" id="PTHR46035">
    <property type="entry name" value="TETRATRICOPEPTIDE REPEAT PROTEIN 4"/>
    <property type="match status" value="1"/>
</dbReference>
<dbReference type="SUPFAM" id="SSF48452">
    <property type="entry name" value="TPR-like"/>
    <property type="match status" value="1"/>
</dbReference>
<dbReference type="STRING" id="1262450.S3C4Z6"/>
<evidence type="ECO:0000256" key="1">
    <source>
        <dbReference type="SAM" id="MobiDB-lite"/>
    </source>
</evidence>
<gene>
    <name evidence="2" type="ORF">F503_04166</name>
</gene>
<sequence length="234" mass="25772">MADQDSFTLYALHIDPKTKAISSSSSAKAITEHAENDKSDKSDKNGTAPSPPARITTTPLDAELNALNELHRSILGIENGMPVPPPPMPVNPKRTAQVQKLRDSGNAEFRKGQFANAIRFYTLGLEMAFKRPVWEPAQMVLEDVVSLYANRAQAHMALQAWTEGAADAELSVEARKTGNAKAWWRRGKCLMELGRLGEAQAWVKHGLEMEGEEPDLQALRAEIETKLIKATESL</sequence>
<evidence type="ECO:0000313" key="3">
    <source>
        <dbReference type="Proteomes" id="UP000016923"/>
    </source>
</evidence>
<dbReference type="AlphaFoldDB" id="S3C4Z6"/>
<protein>
    <submittedName>
        <fullName evidence="2">Translocation protein sec72</fullName>
    </submittedName>
</protein>
<dbReference type="GO" id="GO:0005829">
    <property type="term" value="C:cytosol"/>
    <property type="evidence" value="ECO:0007669"/>
    <property type="project" value="TreeGrafter"/>
</dbReference>
<dbReference type="GO" id="GO:0006457">
    <property type="term" value="P:protein folding"/>
    <property type="evidence" value="ECO:0007669"/>
    <property type="project" value="TreeGrafter"/>
</dbReference>
<dbReference type="Gene3D" id="1.25.40.10">
    <property type="entry name" value="Tetratricopeptide repeat domain"/>
    <property type="match status" value="1"/>
</dbReference>
<name>S3C4Z6_OPHP1</name>
<organism evidence="2 3">
    <name type="scientific">Ophiostoma piceae (strain UAMH 11346)</name>
    <name type="common">Sap stain fungus</name>
    <dbReference type="NCBI Taxonomy" id="1262450"/>
    <lineage>
        <taxon>Eukaryota</taxon>
        <taxon>Fungi</taxon>
        <taxon>Dikarya</taxon>
        <taxon>Ascomycota</taxon>
        <taxon>Pezizomycotina</taxon>
        <taxon>Sordariomycetes</taxon>
        <taxon>Sordariomycetidae</taxon>
        <taxon>Ophiostomatales</taxon>
        <taxon>Ophiostomataceae</taxon>
        <taxon>Ophiostoma</taxon>
    </lineage>
</organism>
<dbReference type="eggNOG" id="ENOG502S442">
    <property type="taxonomic scope" value="Eukaryota"/>
</dbReference>
<dbReference type="Pfam" id="PF14559">
    <property type="entry name" value="TPR_19"/>
    <property type="match status" value="1"/>
</dbReference>
<dbReference type="GO" id="GO:0030544">
    <property type="term" value="F:Hsp70 protein binding"/>
    <property type="evidence" value="ECO:0007669"/>
    <property type="project" value="TreeGrafter"/>
</dbReference>
<accession>S3C4Z6</accession>
<keyword evidence="3" id="KW-1185">Reference proteome</keyword>
<dbReference type="GO" id="GO:0005634">
    <property type="term" value="C:nucleus"/>
    <property type="evidence" value="ECO:0007669"/>
    <property type="project" value="TreeGrafter"/>
</dbReference>
<dbReference type="OMA" id="KMYTLAI"/>
<dbReference type="InterPro" id="IPR011990">
    <property type="entry name" value="TPR-like_helical_dom_sf"/>
</dbReference>
<dbReference type="OrthoDB" id="433738at2759"/>
<feature type="region of interest" description="Disordered" evidence="1">
    <location>
        <begin position="18"/>
        <end position="57"/>
    </location>
</feature>
<dbReference type="EMBL" id="KE148148">
    <property type="protein sequence ID" value="EPE08579.1"/>
    <property type="molecule type" value="Genomic_DNA"/>
</dbReference>